<proteinExistence type="predicted"/>
<gene>
    <name evidence="1" type="ORF">IV417_02235</name>
</gene>
<reference evidence="1 2" key="1">
    <citation type="journal article" date="2021" name="Arch. Microbiol.">
        <title>Harenicola maris gen. nov., sp. nov. isolated from the Sea of Japan shallow sediments.</title>
        <authorList>
            <person name="Romanenko L.A."/>
            <person name="Kurilenko V.V."/>
            <person name="Chernysheva N.Y."/>
            <person name="Tekutyeva L.A."/>
            <person name="Velansky P.V."/>
            <person name="Svetashev V.I."/>
            <person name="Isaeva M.P."/>
        </authorList>
    </citation>
    <scope>NUCLEOTIDE SEQUENCE [LARGE SCALE GENOMIC DNA]</scope>
    <source>
        <strain evidence="1 2">KMM 3653</strain>
    </source>
</reference>
<organism evidence="1 2">
    <name type="scientific">Harenicola maris</name>
    <dbReference type="NCBI Taxonomy" id="2841044"/>
    <lineage>
        <taxon>Bacteria</taxon>
        <taxon>Pseudomonadati</taxon>
        <taxon>Pseudomonadota</taxon>
        <taxon>Alphaproteobacteria</taxon>
        <taxon>Rhodobacterales</taxon>
        <taxon>Paracoccaceae</taxon>
        <taxon>Harenicola</taxon>
    </lineage>
</organism>
<dbReference type="AlphaFoldDB" id="A0AAP2CN72"/>
<dbReference type="EMBL" id="JADQAZ010000001">
    <property type="protein sequence ID" value="MBT0956192.1"/>
    <property type="molecule type" value="Genomic_DNA"/>
</dbReference>
<dbReference type="Proteomes" id="UP001315686">
    <property type="component" value="Unassembled WGS sequence"/>
</dbReference>
<sequence>MSYSIIFKRYAPFTTFGGGFHGDGRNSPNFFGTARCHGQVAFDFTKGYLSCHAHSDPTWHKWTPSKVTTQKPTITMSGCSCSSGTVKFTAHTAGSNPQAPGSPPIDTFIEVEATASRIKAKVFGDPFPNCEVFLKKNNAPSTSTVPTLSALKFELLGDYRTPHGPQVGPLTKLWGQNRSNLLLTIDHCITI</sequence>
<name>A0AAP2CN72_9RHOB</name>
<protein>
    <submittedName>
        <fullName evidence="1">Uncharacterized protein</fullName>
    </submittedName>
</protein>
<comment type="caution">
    <text evidence="1">The sequence shown here is derived from an EMBL/GenBank/DDBJ whole genome shotgun (WGS) entry which is preliminary data.</text>
</comment>
<dbReference type="RefSeq" id="WP_327792401.1">
    <property type="nucleotide sequence ID" value="NZ_JADQAZ010000001.1"/>
</dbReference>
<keyword evidence="2" id="KW-1185">Reference proteome</keyword>
<evidence type="ECO:0000313" key="2">
    <source>
        <dbReference type="Proteomes" id="UP001315686"/>
    </source>
</evidence>
<accession>A0AAP2CN72</accession>
<evidence type="ECO:0000313" key="1">
    <source>
        <dbReference type="EMBL" id="MBT0956192.1"/>
    </source>
</evidence>